<name>A0A8K0JYI3_LADFU</name>
<dbReference type="GO" id="GO:0016579">
    <property type="term" value="P:protein deubiquitination"/>
    <property type="evidence" value="ECO:0007669"/>
    <property type="project" value="InterPro"/>
</dbReference>
<keyword evidence="9" id="KW-1185">Reference proteome</keyword>
<dbReference type="GO" id="GO:0004843">
    <property type="term" value="F:cysteine-type deubiquitinase activity"/>
    <property type="evidence" value="ECO:0007669"/>
    <property type="project" value="UniProtKB-EC"/>
</dbReference>
<dbReference type="PANTHER" id="PTHR13291:SF0">
    <property type="entry name" value="JOSEPHIN-LIKE PROTEIN"/>
    <property type="match status" value="1"/>
</dbReference>
<evidence type="ECO:0000256" key="5">
    <source>
        <dbReference type="ARBA" id="ARBA00022801"/>
    </source>
</evidence>
<dbReference type="InterPro" id="IPR040053">
    <property type="entry name" value="JOSD1/2"/>
</dbReference>
<evidence type="ECO:0000256" key="4">
    <source>
        <dbReference type="ARBA" id="ARBA00022786"/>
    </source>
</evidence>
<dbReference type="AlphaFoldDB" id="A0A8K0JYI3"/>
<dbReference type="EMBL" id="KZ308208">
    <property type="protein sequence ID" value="KAG8224708.1"/>
    <property type="molecule type" value="Genomic_DNA"/>
</dbReference>
<comment type="caution">
    <text evidence="6">Lacks conserved residue(s) required for the propagation of feature annotation.</text>
</comment>
<evidence type="ECO:0000256" key="6">
    <source>
        <dbReference type="PROSITE-ProRule" id="PRU00331"/>
    </source>
</evidence>
<reference evidence="8" key="2">
    <citation type="submission" date="2017-10" db="EMBL/GenBank/DDBJ databases">
        <title>Ladona fulva Genome sequencing and assembly.</title>
        <authorList>
            <person name="Murali S."/>
            <person name="Richards S."/>
            <person name="Bandaranaike D."/>
            <person name="Bellair M."/>
            <person name="Blankenburg K."/>
            <person name="Chao H."/>
            <person name="Dinh H."/>
            <person name="Doddapaneni H."/>
            <person name="Dugan-Rocha S."/>
            <person name="Elkadiri S."/>
            <person name="Gnanaolivu R."/>
            <person name="Hernandez B."/>
            <person name="Skinner E."/>
            <person name="Javaid M."/>
            <person name="Lee S."/>
            <person name="Li M."/>
            <person name="Ming W."/>
            <person name="Munidasa M."/>
            <person name="Muniz J."/>
            <person name="Nguyen L."/>
            <person name="Hughes D."/>
            <person name="Osuji N."/>
            <person name="Pu L.-L."/>
            <person name="Puazo M."/>
            <person name="Qu C."/>
            <person name="Quiroz J."/>
            <person name="Raj R."/>
            <person name="Weissenberger G."/>
            <person name="Xin Y."/>
            <person name="Zou X."/>
            <person name="Han Y."/>
            <person name="Worley K."/>
            <person name="Muzny D."/>
            <person name="Gibbs R."/>
        </authorList>
    </citation>
    <scope>NUCLEOTIDE SEQUENCE</scope>
    <source>
        <strain evidence="8">Sampled in the wild</strain>
    </source>
</reference>
<comment type="catalytic activity">
    <reaction evidence="1">
        <text>Thiol-dependent hydrolysis of ester, thioester, amide, peptide and isopeptide bonds formed by the C-terminal Gly of ubiquitin (a 76-residue protein attached to proteins as an intracellular targeting signal).</text>
        <dbReference type="EC" id="3.4.19.12"/>
    </reaction>
</comment>
<keyword evidence="5" id="KW-0378">Hydrolase</keyword>
<dbReference type="Pfam" id="PF02099">
    <property type="entry name" value="Josephin"/>
    <property type="match status" value="1"/>
</dbReference>
<dbReference type="PANTHER" id="PTHR13291">
    <property type="entry name" value="JOSEPHIN 1, 2"/>
    <property type="match status" value="1"/>
</dbReference>
<evidence type="ECO:0000259" key="7">
    <source>
        <dbReference type="PROSITE" id="PS50957"/>
    </source>
</evidence>
<dbReference type="SMART" id="SM01246">
    <property type="entry name" value="Josephin"/>
    <property type="match status" value="1"/>
</dbReference>
<evidence type="ECO:0000256" key="2">
    <source>
        <dbReference type="ARBA" id="ARBA00012759"/>
    </source>
</evidence>
<evidence type="ECO:0000256" key="1">
    <source>
        <dbReference type="ARBA" id="ARBA00000707"/>
    </source>
</evidence>
<feature type="domain" description="Josephin" evidence="7">
    <location>
        <begin position="1"/>
        <end position="94"/>
    </location>
</feature>
<comment type="caution">
    <text evidence="8">The sequence shown here is derived from an EMBL/GenBank/DDBJ whole genome shotgun (WGS) entry which is preliminary data.</text>
</comment>
<proteinExistence type="predicted"/>
<gene>
    <name evidence="8" type="ORF">J437_LFUL006095</name>
</gene>
<dbReference type="Proteomes" id="UP000792457">
    <property type="component" value="Unassembled WGS sequence"/>
</dbReference>
<evidence type="ECO:0000313" key="9">
    <source>
        <dbReference type="Proteomes" id="UP000792457"/>
    </source>
</evidence>
<dbReference type="Gene3D" id="3.90.70.40">
    <property type="match status" value="1"/>
</dbReference>
<dbReference type="EC" id="3.4.19.12" evidence="2"/>
<sequence>MNLRKILGFILNVPSEYRLGGVLPLPLNRRHWIAIRAIGSTYYNLDSKLRAPEAIGEEKDLLTYLRDQLQSKEKELFVVVQDEVEQDHSWLRNITEESEVIKEGEATEDIKNEMDWR</sequence>
<accession>A0A8K0JYI3</accession>
<organism evidence="8 9">
    <name type="scientific">Ladona fulva</name>
    <name type="common">Scarce chaser dragonfly</name>
    <name type="synonym">Libellula fulva</name>
    <dbReference type="NCBI Taxonomy" id="123851"/>
    <lineage>
        <taxon>Eukaryota</taxon>
        <taxon>Metazoa</taxon>
        <taxon>Ecdysozoa</taxon>
        <taxon>Arthropoda</taxon>
        <taxon>Hexapoda</taxon>
        <taxon>Insecta</taxon>
        <taxon>Pterygota</taxon>
        <taxon>Palaeoptera</taxon>
        <taxon>Odonata</taxon>
        <taxon>Epiprocta</taxon>
        <taxon>Anisoptera</taxon>
        <taxon>Libelluloidea</taxon>
        <taxon>Libellulidae</taxon>
        <taxon>Ladona</taxon>
    </lineage>
</organism>
<protein>
    <recommendedName>
        <fullName evidence="2">ubiquitinyl hydrolase 1</fullName>
        <ecNumber evidence="2">3.4.19.12</ecNumber>
    </recommendedName>
</protein>
<dbReference type="PROSITE" id="PS50957">
    <property type="entry name" value="JOSEPHIN"/>
    <property type="match status" value="1"/>
</dbReference>
<dbReference type="OrthoDB" id="422700at2759"/>
<reference evidence="8" key="1">
    <citation type="submission" date="2013-04" db="EMBL/GenBank/DDBJ databases">
        <authorList>
            <person name="Qu J."/>
            <person name="Murali S.C."/>
            <person name="Bandaranaike D."/>
            <person name="Bellair M."/>
            <person name="Blankenburg K."/>
            <person name="Chao H."/>
            <person name="Dinh H."/>
            <person name="Doddapaneni H."/>
            <person name="Downs B."/>
            <person name="Dugan-Rocha S."/>
            <person name="Elkadiri S."/>
            <person name="Gnanaolivu R.D."/>
            <person name="Hernandez B."/>
            <person name="Javaid M."/>
            <person name="Jayaseelan J.C."/>
            <person name="Lee S."/>
            <person name="Li M."/>
            <person name="Ming W."/>
            <person name="Munidasa M."/>
            <person name="Muniz J."/>
            <person name="Nguyen L."/>
            <person name="Ongeri F."/>
            <person name="Osuji N."/>
            <person name="Pu L.-L."/>
            <person name="Puazo M."/>
            <person name="Qu C."/>
            <person name="Quiroz J."/>
            <person name="Raj R."/>
            <person name="Weissenberger G."/>
            <person name="Xin Y."/>
            <person name="Zou X."/>
            <person name="Han Y."/>
            <person name="Richards S."/>
            <person name="Worley K."/>
            <person name="Muzny D."/>
            <person name="Gibbs R."/>
        </authorList>
    </citation>
    <scope>NUCLEOTIDE SEQUENCE</scope>
    <source>
        <strain evidence="8">Sampled in the wild</strain>
    </source>
</reference>
<keyword evidence="3" id="KW-0645">Protease</keyword>
<keyword evidence="4" id="KW-0833">Ubl conjugation pathway</keyword>
<evidence type="ECO:0000313" key="8">
    <source>
        <dbReference type="EMBL" id="KAG8224708.1"/>
    </source>
</evidence>
<dbReference type="GO" id="GO:0006508">
    <property type="term" value="P:proteolysis"/>
    <property type="evidence" value="ECO:0007669"/>
    <property type="project" value="UniProtKB-KW"/>
</dbReference>
<evidence type="ECO:0000256" key="3">
    <source>
        <dbReference type="ARBA" id="ARBA00022670"/>
    </source>
</evidence>
<dbReference type="InterPro" id="IPR006155">
    <property type="entry name" value="Josephin"/>
</dbReference>